<dbReference type="AlphaFoldDB" id="A0A242A627"/>
<dbReference type="InterPro" id="IPR001347">
    <property type="entry name" value="SIS_dom"/>
</dbReference>
<dbReference type="Pfam" id="PF01418">
    <property type="entry name" value="HTH_6"/>
    <property type="match status" value="1"/>
</dbReference>
<reference evidence="6 7" key="1">
    <citation type="submission" date="2017-05" db="EMBL/GenBank/DDBJ databases">
        <title>The Genome Sequence of Enterococcus sp. 8G7_MSG3316.</title>
        <authorList>
            <consortium name="The Broad Institute Genomics Platform"/>
            <consortium name="The Broad Institute Genomic Center for Infectious Diseases"/>
            <person name="Earl A."/>
            <person name="Manson A."/>
            <person name="Schwartman J."/>
            <person name="Gilmore M."/>
            <person name="Abouelleil A."/>
            <person name="Cao P."/>
            <person name="Chapman S."/>
            <person name="Cusick C."/>
            <person name="Shea T."/>
            <person name="Young S."/>
            <person name="Neafsey D."/>
            <person name="Nusbaum C."/>
            <person name="Birren B."/>
        </authorList>
    </citation>
    <scope>NUCLEOTIDE SEQUENCE [LARGE SCALE GENOMIC DNA]</scope>
    <source>
        <strain evidence="6 7">8G7_MSG3316</strain>
    </source>
</reference>
<evidence type="ECO:0000256" key="1">
    <source>
        <dbReference type="ARBA" id="ARBA00023015"/>
    </source>
</evidence>
<dbReference type="Gene3D" id="1.10.10.10">
    <property type="entry name" value="Winged helix-like DNA-binding domain superfamily/Winged helix DNA-binding domain"/>
    <property type="match status" value="1"/>
</dbReference>
<dbReference type="InterPro" id="IPR036388">
    <property type="entry name" value="WH-like_DNA-bd_sf"/>
</dbReference>
<protein>
    <recommendedName>
        <fullName evidence="8">Phosphosugar-binding transcriptional regulator</fullName>
    </recommendedName>
</protein>
<dbReference type="STRING" id="1834191.A5886_001446"/>
<dbReference type="InterPro" id="IPR009057">
    <property type="entry name" value="Homeodomain-like_sf"/>
</dbReference>
<dbReference type="OrthoDB" id="3684496at2"/>
<sequence>MIAVYLFQKIEEAAVRYNDARKNIGDFLLLKKSKIRDYSMQQIAEQTYTSKTTLFRYAQSMGYSGWKEFLQDFLEEANYTENHYSEVDPNLPFMPNDTTESIVKKITKIQIESLEETADQIDTYALDKATSMILSSRYIVLFGISPNNLLGRVLKRKMESIGIIMSVASVDESGMVSAALKEGDCAVIVSYSGNNDLREPMKYIKPLKDRGVNLIGITGGGNNYIRQNIDCVLTISSRERLYSKISNFTSEESIMHIFNLLYACCFAQNFDENYTHKVQNSQELEYRRNASLYSMREGEFDDLKE</sequence>
<comment type="caution">
    <text evidence="6">The sequence shown here is derived from an EMBL/GenBank/DDBJ whole genome shotgun (WGS) entry which is preliminary data.</text>
</comment>
<gene>
    <name evidence="6" type="ORF">A5886_001446</name>
</gene>
<dbReference type="EMBL" id="NGKU01000001">
    <property type="protein sequence ID" value="OTN76369.1"/>
    <property type="molecule type" value="Genomic_DNA"/>
</dbReference>
<dbReference type="PANTHER" id="PTHR30514">
    <property type="entry name" value="GLUCOKINASE"/>
    <property type="match status" value="1"/>
</dbReference>
<keyword evidence="3" id="KW-0804">Transcription</keyword>
<keyword evidence="1" id="KW-0805">Transcription regulation</keyword>
<dbReference type="InterPro" id="IPR000281">
    <property type="entry name" value="HTH_RpiR"/>
</dbReference>
<keyword evidence="2" id="KW-0238">DNA-binding</keyword>
<dbReference type="GO" id="GO:0097367">
    <property type="term" value="F:carbohydrate derivative binding"/>
    <property type="evidence" value="ECO:0007669"/>
    <property type="project" value="InterPro"/>
</dbReference>
<dbReference type="SUPFAM" id="SSF46689">
    <property type="entry name" value="Homeodomain-like"/>
    <property type="match status" value="1"/>
</dbReference>
<evidence type="ECO:0000259" key="5">
    <source>
        <dbReference type="PROSITE" id="PS51464"/>
    </source>
</evidence>
<dbReference type="InterPro" id="IPR046348">
    <property type="entry name" value="SIS_dom_sf"/>
</dbReference>
<keyword evidence="7" id="KW-1185">Reference proteome</keyword>
<evidence type="ECO:0000256" key="2">
    <source>
        <dbReference type="ARBA" id="ARBA00023125"/>
    </source>
</evidence>
<dbReference type="Gene3D" id="3.40.50.10490">
    <property type="entry name" value="Glucose-6-phosphate isomerase like protein, domain 1"/>
    <property type="match status" value="1"/>
</dbReference>
<evidence type="ECO:0000313" key="7">
    <source>
        <dbReference type="Proteomes" id="UP000195043"/>
    </source>
</evidence>
<dbReference type="Pfam" id="PF01380">
    <property type="entry name" value="SIS"/>
    <property type="match status" value="1"/>
</dbReference>
<dbReference type="InterPro" id="IPR035472">
    <property type="entry name" value="RpiR-like_SIS"/>
</dbReference>
<evidence type="ECO:0000259" key="4">
    <source>
        <dbReference type="PROSITE" id="PS51071"/>
    </source>
</evidence>
<dbReference type="GO" id="GO:0003677">
    <property type="term" value="F:DNA binding"/>
    <property type="evidence" value="ECO:0007669"/>
    <property type="project" value="UniProtKB-KW"/>
</dbReference>
<proteinExistence type="predicted"/>
<dbReference type="InterPro" id="IPR047640">
    <property type="entry name" value="RpiR-like"/>
</dbReference>
<dbReference type="GO" id="GO:1901135">
    <property type="term" value="P:carbohydrate derivative metabolic process"/>
    <property type="evidence" value="ECO:0007669"/>
    <property type="project" value="InterPro"/>
</dbReference>
<accession>A0A242A627</accession>
<dbReference type="PANTHER" id="PTHR30514:SF10">
    <property type="entry name" value="MURR_RPIR FAMILY TRANSCRIPTIONAL REGULATOR"/>
    <property type="match status" value="1"/>
</dbReference>
<organism evidence="6 7">
    <name type="scientific">Candidatus Enterococcus testudinis</name>
    <dbReference type="NCBI Taxonomy" id="1834191"/>
    <lineage>
        <taxon>Bacteria</taxon>
        <taxon>Bacillati</taxon>
        <taxon>Bacillota</taxon>
        <taxon>Bacilli</taxon>
        <taxon>Lactobacillales</taxon>
        <taxon>Enterococcaceae</taxon>
        <taxon>Enterococcus</taxon>
    </lineage>
</organism>
<dbReference type="Proteomes" id="UP000195043">
    <property type="component" value="Unassembled WGS sequence"/>
</dbReference>
<evidence type="ECO:0000256" key="3">
    <source>
        <dbReference type="ARBA" id="ARBA00023163"/>
    </source>
</evidence>
<evidence type="ECO:0000313" key="6">
    <source>
        <dbReference type="EMBL" id="OTN76369.1"/>
    </source>
</evidence>
<dbReference type="SUPFAM" id="SSF53697">
    <property type="entry name" value="SIS domain"/>
    <property type="match status" value="1"/>
</dbReference>
<feature type="domain" description="HTH rpiR-type" evidence="4">
    <location>
        <begin position="4"/>
        <end position="80"/>
    </location>
</feature>
<evidence type="ECO:0008006" key="8">
    <source>
        <dbReference type="Google" id="ProtNLM"/>
    </source>
</evidence>
<dbReference type="CDD" id="cd05013">
    <property type="entry name" value="SIS_RpiR"/>
    <property type="match status" value="1"/>
</dbReference>
<dbReference type="PROSITE" id="PS51464">
    <property type="entry name" value="SIS"/>
    <property type="match status" value="1"/>
</dbReference>
<dbReference type="GO" id="GO:0003700">
    <property type="term" value="F:DNA-binding transcription factor activity"/>
    <property type="evidence" value="ECO:0007669"/>
    <property type="project" value="InterPro"/>
</dbReference>
<dbReference type="PROSITE" id="PS51071">
    <property type="entry name" value="HTH_RPIR"/>
    <property type="match status" value="1"/>
</dbReference>
<name>A0A242A627_9ENTE</name>
<feature type="domain" description="SIS" evidence="5">
    <location>
        <begin position="129"/>
        <end position="271"/>
    </location>
</feature>